<gene>
    <name evidence="1" type="ORF">HR45_14470</name>
</gene>
<protein>
    <recommendedName>
        <fullName evidence="3">Prephenate dehydrogenase</fullName>
    </recommendedName>
</protein>
<dbReference type="RefSeq" id="WP_037444117.1">
    <property type="nucleotide sequence ID" value="NZ_JPEO01000012.1"/>
</dbReference>
<dbReference type="OrthoDB" id="7067468at2"/>
<dbReference type="EMBL" id="JPEO01000012">
    <property type="protein sequence ID" value="KFZ36817.1"/>
    <property type="molecule type" value="Genomic_DNA"/>
</dbReference>
<name>A0A094JC73_9GAMM</name>
<proteinExistence type="predicted"/>
<dbReference type="STRING" id="1515746.HR45_14470"/>
<organism evidence="1 2">
    <name type="scientific">Shewanella mangrovi</name>
    <dbReference type="NCBI Taxonomy" id="1515746"/>
    <lineage>
        <taxon>Bacteria</taxon>
        <taxon>Pseudomonadati</taxon>
        <taxon>Pseudomonadota</taxon>
        <taxon>Gammaproteobacteria</taxon>
        <taxon>Alteromonadales</taxon>
        <taxon>Shewanellaceae</taxon>
        <taxon>Shewanella</taxon>
    </lineage>
</organism>
<keyword evidence="2" id="KW-1185">Reference proteome</keyword>
<dbReference type="Proteomes" id="UP000029264">
    <property type="component" value="Unassembled WGS sequence"/>
</dbReference>
<evidence type="ECO:0008006" key="3">
    <source>
        <dbReference type="Google" id="ProtNLM"/>
    </source>
</evidence>
<dbReference type="AlphaFoldDB" id="A0A094JC73"/>
<evidence type="ECO:0000313" key="1">
    <source>
        <dbReference type="EMBL" id="KFZ36817.1"/>
    </source>
</evidence>
<sequence>MPYGNVIPQLKTNLQTAYRQAVDADAKLDQLQQAGHAKFSKIFSAEQGFTTQSTRFLPYVKELAAAVSQLEQAEDQALLESVVKRLGLILMTLAQFKEQSRG</sequence>
<dbReference type="eggNOG" id="ENOG5032Y6W">
    <property type="taxonomic scope" value="Bacteria"/>
</dbReference>
<comment type="caution">
    <text evidence="1">The sequence shown here is derived from an EMBL/GenBank/DDBJ whole genome shotgun (WGS) entry which is preliminary data.</text>
</comment>
<accession>A0A094JC73</accession>
<evidence type="ECO:0000313" key="2">
    <source>
        <dbReference type="Proteomes" id="UP000029264"/>
    </source>
</evidence>
<reference evidence="1 2" key="1">
    <citation type="submission" date="2014-06" db="EMBL/GenBank/DDBJ databases">
        <title>Shewanella sp. YQH10.</title>
        <authorList>
            <person name="Liu Y."/>
            <person name="Zeng R."/>
        </authorList>
    </citation>
    <scope>NUCLEOTIDE SEQUENCE [LARGE SCALE GENOMIC DNA]</scope>
    <source>
        <strain evidence="1 2">YQH10</strain>
    </source>
</reference>